<dbReference type="InterPro" id="IPR029021">
    <property type="entry name" value="Prot-tyrosine_phosphatase-like"/>
</dbReference>
<dbReference type="InterPro" id="IPR050561">
    <property type="entry name" value="PTP"/>
</dbReference>
<dbReference type="PANTHER" id="PTHR23339">
    <property type="entry name" value="TYROSINE SPECIFIC PROTEIN PHOSPHATASE AND DUAL SPECIFICITY PROTEIN PHOSPHATASE"/>
    <property type="match status" value="1"/>
</dbReference>
<dbReference type="Pfam" id="PF14566">
    <property type="entry name" value="PTPlike_phytase"/>
    <property type="match status" value="3"/>
</dbReference>
<gene>
    <name evidence="1" type="ORF">CSSPTR1EN2_LOCUS11991</name>
</gene>
<protein>
    <recommendedName>
        <fullName evidence="3">Paladin</fullName>
    </recommendedName>
</protein>
<accession>A0ABP0U6T3</accession>
<evidence type="ECO:0000313" key="2">
    <source>
        <dbReference type="Proteomes" id="UP001497512"/>
    </source>
</evidence>
<dbReference type="SMART" id="SM01301">
    <property type="entry name" value="PTPlike_phytase"/>
    <property type="match status" value="3"/>
</dbReference>
<dbReference type="CDD" id="cd14496">
    <property type="entry name" value="PTP_paladin"/>
    <property type="match status" value="2"/>
</dbReference>
<keyword evidence="2" id="KW-1185">Reference proteome</keyword>
<organism evidence="1 2">
    <name type="scientific">Sphagnum troendelagicum</name>
    <dbReference type="NCBI Taxonomy" id="128251"/>
    <lineage>
        <taxon>Eukaryota</taxon>
        <taxon>Viridiplantae</taxon>
        <taxon>Streptophyta</taxon>
        <taxon>Embryophyta</taxon>
        <taxon>Bryophyta</taxon>
        <taxon>Sphagnophytina</taxon>
        <taxon>Sphagnopsida</taxon>
        <taxon>Sphagnales</taxon>
        <taxon>Sphagnaceae</taxon>
        <taxon>Sphagnum</taxon>
    </lineage>
</organism>
<dbReference type="SUPFAM" id="SSF52799">
    <property type="entry name" value="(Phosphotyrosine protein) phosphatases II"/>
    <property type="match status" value="3"/>
</dbReference>
<evidence type="ECO:0000313" key="1">
    <source>
        <dbReference type="EMBL" id="CAK9213801.1"/>
    </source>
</evidence>
<name>A0ABP0U6T3_9BRYO</name>
<proteinExistence type="predicted"/>
<dbReference type="EMBL" id="OZ019911">
    <property type="protein sequence ID" value="CAK9213801.1"/>
    <property type="molecule type" value="Genomic_DNA"/>
</dbReference>
<dbReference type="Proteomes" id="UP001497512">
    <property type="component" value="Chromosome 19"/>
</dbReference>
<reference evidence="1" key="1">
    <citation type="submission" date="2024-02" db="EMBL/GenBank/DDBJ databases">
        <authorList>
            <consortium name="ELIXIR-Norway"/>
            <consortium name="Elixir Norway"/>
        </authorList>
    </citation>
    <scope>NUCLEOTIDE SEQUENCE</scope>
</reference>
<sequence length="1268" mass="141453">MAASREPEDVIVSRGGSVLGKKTILKSDHFPGCQNKRLLPHVDGAPNYRQVGSLPVYGVAIPTADGIRKVLELVGANKSGGQRVLWHNLREEPVVYINGRPFVLREVERPFTNLEYTGINRQRVEQMEARLKEDVLQEAARYMNKVMVSDELPDGQMIDQWEQIGQDCVQTPLEVYESLQAEGFQVDYERIPITDEKSPKERDFDLLVQRLSQVDVDTRLVFNCQMGRGRTTTGMVVATLIHLRRIGATGLPRSSSMGQILEAPKEVIYDMPDSEEALRRGEYTVIRSLIRVLEGGVESKRQVDKVIDKCSAMQNLREAIAGYRNSIQRQADEKKREAALSFFVEYLERYYFLICFAVYIHTDKSSLVFLHPPGPGGFQQWMHARPELYSILRRLLRRDPMGALGYQSSTSGSIKKSLEFGNGQPTKMENVVASRSGEVLGRHTVLKSDHCPGCQSMYLPERVDGAPNFREVGGFPVYGVANPTIKGIRAVLQRVGDGSDGRPVLWHNMREEPVVYINGKPFVLREVERPYKNMLEYTGIDKERVEQMEARLKDDILREAERYAGAIMVNHETSDGQIFDAWEPVGPGAVQTPLEVYECLKVEGFCVEYARVPITDGKAPKSSDFGTLASRIASAPRDTAFVFNCQMGRGRTTTGMVIACLVLLRCENGRMLRVSDFLAPNAEADSGSSSGEEASGDMLVASLGGKMEHQKAVAGFVMDDIPIVRKITRLLENGAECRQALDAVIDHCAAMQNLRQAVLHYRRAFNQQNLEHHARRAALNRGIEYLERYMMLIAFAAYLGSDAFDGYCQAGSSGTPFKIWLHRRPEVRQMKWSMRLRPIRVFTINEVEFKTPGECNQADAVMEAVVKARNGSVLGKHTILKMYFFPGQKTTSDHMPIHGAPHVCKVEGFPVHSMATPTIGGARAVLTHLKAEPSFGVSGKKAVVTDLREEVVVYVHGNPYVLREVDQPASTLKHVGIKGPVVEQMESRLKEDIMAEVERSGGRMLLHREELNPISNQSDIIGYWESVTSVDVQTPAEVYAALKAEGYNVDYQRIPLTRERAALDSDVDAVQRRLDEAGNGVEYCFISHTGFGGVAYAMAVTCLRLQAEIQLASLPDPSYKSSEILEPILLAGNQQVVSSPVVGSLAFQQGDYRDILSLVRVLVNGPASKAEVDIIIDRCGGAGNLRDDIFNYKQQVDSCASSDEERRYILLDSGINALRRYFYLIAFRSYLYSRVALHGSTFAGEAAFAAWMQARPELGHLCDNLKLK</sequence>
<evidence type="ECO:0008006" key="3">
    <source>
        <dbReference type="Google" id="ProtNLM"/>
    </source>
</evidence>
<dbReference type="Gene3D" id="3.90.190.10">
    <property type="entry name" value="Protein tyrosine phosphatase superfamily"/>
    <property type="match status" value="3"/>
</dbReference>